<dbReference type="AlphaFoldDB" id="A0A645JPV7"/>
<organism evidence="1">
    <name type="scientific">bioreactor metagenome</name>
    <dbReference type="NCBI Taxonomy" id="1076179"/>
    <lineage>
        <taxon>unclassified sequences</taxon>
        <taxon>metagenomes</taxon>
        <taxon>ecological metagenomes</taxon>
    </lineage>
</organism>
<evidence type="ECO:0000313" key="1">
    <source>
        <dbReference type="EMBL" id="MPN65080.1"/>
    </source>
</evidence>
<name>A0A645JPV7_9ZZZZ</name>
<sequence length="74" mass="8467">MVIALPIIKLDDETYKNLDDSYGFLVKDKVTGFNTVIRCDLPNSFEISECKLINSIPEKTVDEAILRFKTIIEE</sequence>
<protein>
    <submittedName>
        <fullName evidence="1">Uncharacterized protein</fullName>
    </submittedName>
</protein>
<comment type="caution">
    <text evidence="1">The sequence shown here is derived from an EMBL/GenBank/DDBJ whole genome shotgun (WGS) entry which is preliminary data.</text>
</comment>
<dbReference type="EMBL" id="VSSQ01146910">
    <property type="protein sequence ID" value="MPN65080.1"/>
    <property type="molecule type" value="Genomic_DNA"/>
</dbReference>
<proteinExistence type="predicted"/>
<accession>A0A645JPV7</accession>
<gene>
    <name evidence="1" type="ORF">SDC9_212859</name>
</gene>
<reference evidence="1" key="1">
    <citation type="submission" date="2019-08" db="EMBL/GenBank/DDBJ databases">
        <authorList>
            <person name="Kucharzyk K."/>
            <person name="Murdoch R.W."/>
            <person name="Higgins S."/>
            <person name="Loffler F."/>
        </authorList>
    </citation>
    <scope>NUCLEOTIDE SEQUENCE</scope>
</reference>